<name>A0A061FTW4_THECC</name>
<dbReference type="PANTHER" id="PTHR31066:SF66">
    <property type="entry name" value="PB1 DOMAIN-CONTAINING PROTEIN"/>
    <property type="match status" value="1"/>
</dbReference>
<dbReference type="AlphaFoldDB" id="A0A061FTW4"/>
<dbReference type="CDD" id="cd06410">
    <property type="entry name" value="PB1_UP2"/>
    <property type="match status" value="1"/>
</dbReference>
<evidence type="ECO:0000313" key="4">
    <source>
        <dbReference type="Proteomes" id="UP000026915"/>
    </source>
</evidence>
<dbReference type="InterPro" id="IPR000270">
    <property type="entry name" value="PB1_dom"/>
</dbReference>
<evidence type="ECO:0000256" key="1">
    <source>
        <dbReference type="SAM" id="MobiDB-lite"/>
    </source>
</evidence>
<gene>
    <name evidence="3" type="ORF">TCM_012220</name>
</gene>
<dbReference type="SMART" id="SM00666">
    <property type="entry name" value="PB1"/>
    <property type="match status" value="1"/>
</dbReference>
<feature type="region of interest" description="Disordered" evidence="1">
    <location>
        <begin position="38"/>
        <end position="64"/>
    </location>
</feature>
<sequence length="248" mass="28057">MPLPYFSLFSDSKQIPFFSPNSLFPKSFKTELSLTFQPQNPNQRQRAKRGKPQEKERKKMVREIESGKKSSETVKFLCSYGGKILPRSSDGKLRYVGGLTRVLSVDRSISFTELMVKLVEFCGYSVTLRCQLPNGDLDTLISIKSDEDLRNIIEEYDGAAPSKIRAILSPPKSLKQISPPPSNTSSVNLSSPTSADSDSPLKAVFRRRSISPPRPMAYPVRASYYPCYLQQNPRVFFTAPHSNYYCRH</sequence>
<dbReference type="InParanoid" id="A0A061FTW4"/>
<dbReference type="SUPFAM" id="SSF54277">
    <property type="entry name" value="CAD &amp; PB1 domains"/>
    <property type="match status" value="1"/>
</dbReference>
<feature type="compositionally biased region" description="Basic and acidic residues" evidence="1">
    <location>
        <begin position="51"/>
        <end position="64"/>
    </location>
</feature>
<protein>
    <submittedName>
        <fullName evidence="3">Octicosapeptide/Phox/Bem1p family protein</fullName>
    </submittedName>
</protein>
<keyword evidence="4" id="KW-1185">Reference proteome</keyword>
<dbReference type="FunCoup" id="A0A061FTW4">
    <property type="interactions" value="185"/>
</dbReference>
<dbReference type="OMA" id="MNTKSPR"/>
<reference evidence="3 4" key="1">
    <citation type="journal article" date="2013" name="Genome Biol.">
        <title>The genome sequence of the most widely cultivated cacao type and its use to identify candidate genes regulating pod color.</title>
        <authorList>
            <person name="Motamayor J.C."/>
            <person name="Mockaitis K."/>
            <person name="Schmutz J."/>
            <person name="Haiminen N."/>
            <person name="Iii D.L."/>
            <person name="Cornejo O."/>
            <person name="Findley S.D."/>
            <person name="Zheng P."/>
            <person name="Utro F."/>
            <person name="Royaert S."/>
            <person name="Saski C."/>
            <person name="Jenkins J."/>
            <person name="Podicheti R."/>
            <person name="Zhao M."/>
            <person name="Scheffler B.E."/>
            <person name="Stack J.C."/>
            <person name="Feltus F.A."/>
            <person name="Mustiga G.M."/>
            <person name="Amores F."/>
            <person name="Phillips W."/>
            <person name="Marelli J.P."/>
            <person name="May G.D."/>
            <person name="Shapiro H."/>
            <person name="Ma J."/>
            <person name="Bustamante C.D."/>
            <person name="Schnell R.J."/>
            <person name="Main D."/>
            <person name="Gilbert D."/>
            <person name="Parida L."/>
            <person name="Kuhn D.N."/>
        </authorList>
    </citation>
    <scope>NUCLEOTIDE SEQUENCE [LARGE SCALE GENOMIC DNA]</scope>
    <source>
        <strain evidence="4">cv. Matina 1-6</strain>
    </source>
</reference>
<dbReference type="Proteomes" id="UP000026915">
    <property type="component" value="Chromosome 3"/>
</dbReference>
<dbReference type="eggNOG" id="ENOG502S2X6">
    <property type="taxonomic scope" value="Eukaryota"/>
</dbReference>
<accession>A0A061FTW4</accession>
<feature type="domain" description="PB1" evidence="2">
    <location>
        <begin position="88"/>
        <end position="171"/>
    </location>
</feature>
<dbReference type="Gramene" id="EOY20880">
    <property type="protein sequence ID" value="EOY20880"/>
    <property type="gene ID" value="TCM_012220"/>
</dbReference>
<dbReference type="Gene3D" id="3.10.20.90">
    <property type="entry name" value="Phosphatidylinositol 3-kinase Catalytic Subunit, Chain A, domain 1"/>
    <property type="match status" value="1"/>
</dbReference>
<evidence type="ECO:0000313" key="3">
    <source>
        <dbReference type="EMBL" id="EOY20880.1"/>
    </source>
</evidence>
<dbReference type="STRING" id="3641.A0A061FTW4"/>
<dbReference type="PANTHER" id="PTHR31066">
    <property type="entry name" value="OS05G0427100 PROTEIN-RELATED"/>
    <property type="match status" value="1"/>
</dbReference>
<organism evidence="3 4">
    <name type="scientific">Theobroma cacao</name>
    <name type="common">Cacao</name>
    <name type="synonym">Cocoa</name>
    <dbReference type="NCBI Taxonomy" id="3641"/>
    <lineage>
        <taxon>Eukaryota</taxon>
        <taxon>Viridiplantae</taxon>
        <taxon>Streptophyta</taxon>
        <taxon>Embryophyta</taxon>
        <taxon>Tracheophyta</taxon>
        <taxon>Spermatophyta</taxon>
        <taxon>Magnoliopsida</taxon>
        <taxon>eudicotyledons</taxon>
        <taxon>Gunneridae</taxon>
        <taxon>Pentapetalae</taxon>
        <taxon>rosids</taxon>
        <taxon>malvids</taxon>
        <taxon>Malvales</taxon>
        <taxon>Malvaceae</taxon>
        <taxon>Byttnerioideae</taxon>
        <taxon>Theobroma</taxon>
    </lineage>
</organism>
<dbReference type="EMBL" id="CM001881">
    <property type="protein sequence ID" value="EOY20880.1"/>
    <property type="molecule type" value="Genomic_DNA"/>
</dbReference>
<dbReference type="InterPro" id="IPR053198">
    <property type="entry name" value="Gynoecium_Dev_Regulator"/>
</dbReference>
<dbReference type="HOGENOM" id="CLU_098113_1_0_1"/>
<dbReference type="Pfam" id="PF00564">
    <property type="entry name" value="PB1"/>
    <property type="match status" value="1"/>
</dbReference>
<feature type="compositionally biased region" description="Polar residues" evidence="1">
    <location>
        <begin position="183"/>
        <end position="197"/>
    </location>
</feature>
<evidence type="ECO:0000259" key="2">
    <source>
        <dbReference type="SMART" id="SM00666"/>
    </source>
</evidence>
<proteinExistence type="predicted"/>
<feature type="region of interest" description="Disordered" evidence="1">
    <location>
        <begin position="172"/>
        <end position="203"/>
    </location>
</feature>